<dbReference type="PANTHER" id="PTHR45736">
    <property type="entry name" value="ZINC FINGER MYM-TYPE PROTEIN"/>
    <property type="match status" value="1"/>
</dbReference>
<dbReference type="GO" id="GO:0008270">
    <property type="term" value="F:zinc ion binding"/>
    <property type="evidence" value="ECO:0007669"/>
    <property type="project" value="UniProtKB-KW"/>
</dbReference>
<feature type="region of interest" description="Disordered" evidence="8">
    <location>
        <begin position="1054"/>
        <end position="1074"/>
    </location>
</feature>
<feature type="domain" description="TRASH" evidence="9">
    <location>
        <begin position="863"/>
        <end position="898"/>
    </location>
</feature>
<evidence type="ECO:0000256" key="2">
    <source>
        <dbReference type="ARBA" id="ARBA00022553"/>
    </source>
</evidence>
<dbReference type="KEGG" id="char:105899563"/>
<feature type="region of interest" description="Disordered" evidence="8">
    <location>
        <begin position="265"/>
        <end position="286"/>
    </location>
</feature>
<evidence type="ECO:0000313" key="10">
    <source>
        <dbReference type="Proteomes" id="UP000515152"/>
    </source>
</evidence>
<keyword evidence="2" id="KW-0597">Phosphoprotein</keyword>
<dbReference type="Proteomes" id="UP000515152">
    <property type="component" value="Chromosome 14"/>
</dbReference>
<feature type="domain" description="TRASH" evidence="9">
    <location>
        <begin position="816"/>
        <end position="852"/>
    </location>
</feature>
<dbReference type="PANTHER" id="PTHR45736:SF5">
    <property type="entry name" value="ZINC FINGER MYM-TYPE PROTEIN 4"/>
    <property type="match status" value="1"/>
</dbReference>
<reference evidence="11" key="1">
    <citation type="submission" date="2025-08" db="UniProtKB">
        <authorList>
            <consortium name="RefSeq"/>
        </authorList>
    </citation>
    <scope>IDENTIFICATION</scope>
</reference>
<feature type="compositionally biased region" description="Polar residues" evidence="8">
    <location>
        <begin position="646"/>
        <end position="661"/>
    </location>
</feature>
<sequence length="1610" mass="175411">MADSDKDENGDFVAQAFSENSPASAGDDVRMASDGEGDGEAAGPHFPTGWSEETAEGGSGGGGTEEVGDGDELDGLPVFGVDQDPWDLDAPSLGEPYPETSNTGSDSRMTGLEEEQQQHGLDEGSDANSHTEEGPLIDEDAGLSHPTGLSPMAGDEGVFGHSEAAAPEERAVVDETHSSPTHTPPAEATPEEDQHQSESPEADSQTEDPALLLPPSPRASTSAMEPSGPVVPVVPELALYPSLPLLSIKDEPMDEGYDVALQQPQPSASRIKQELDQPEEFASSSSTEQLRISAVFSVSGSSNNSAAPAPMPQASMLAPPRTAPALAPAPTPALAPPPVPPLSAIMIRCSGCSKVLQRGQTAFQRKGFNQLFCSTPCLTGAALPPVTVAPPMTTAPPPVMPIMPIPPAIPPTRKKFCSNCHKEVVNLKDLIKAPVGNTMRDFCSQTCMESLSQKMALFPRPRRSADGDGDVTKCSICQKMSVIEHEVNHFGSMHKLCSDHCFTRFRVINNVSVNVCESCGNHCSSSTGTLCLLQADEWLKKFCSTGCIFTYRQKCKQAFSCSRCHITCYAQSMLESPNQLGITELFCSNKCRITSRVPNNLADAQFPCTQCQNVRVPQYHLATGDGAIRNFCSVKCVNVYQEKSSTSTPLSQMNGSTSVPTNPMKGQPYPQQPPTPPPHRVPHLTQMLNPLLHPLPPYVPTPLHNHGPQHLVPGSTHLAPPHYIPAPAVAQPGVLYQQQQQHPNQHQQQQQQQRLHHPQPSSSISTYQLPRIYCKQCSQGFNAKPQVLQHKDQVWLFCGKTCCELFKRLSEIMALCDYCKLNKVLKDVSLTFENNPRTFCSEGCKLLFKHDLSKRLGQQCSTCAFCSNMSPQTIPNYFGGKVEEFCSKDCMSAYTVLFYEMAKCDVCKKQGRLTESLKWKDGVKHFCNQLCFINFCLRASQQNQRLTNGTGNAAGLRPAGLVSAPAQPSVSKETPVIGDVVSLASTPSGQPGDSAHTALTGALPTSNSHAKIIGDASTQTDAMKLPSPPPRMLKNKALMCKPIMVERGVQCRLESPPPPAASDEGKHAADKETGSREDAYTLWNMTHKVKDEGDKEEKVRLVPVPVPVPVPIFIPVPMCMYTQYMPVPMGMAIPVPVPFMVPSKPDGTGQEAAEGGTTPRTPADVAEEEEEEEEEEKMKDKAASVGDQGSTYSGDLESEAMSTPVSLEDDPASHFSIGAPTPNPEGPQDSTLSQAPPGGDDTHTPGEPSAPVEQKVALKHRGLKRPREGAPLRKRSRKRGGSPLGGSAAPSGGSRLNPTYGVQAWLSWVQWRNKQLNCASNVGKPSGARAMVVKEDVLQCSSAELSYGLCRFISEVRRPDGQPYAADSTYCLCLGIQQYLFENGRIENIFTDSLYNKFTVDITKMLKNWGHTVEPHELLQSRVEEEYLWHCKQLGAYSPIVLLSTLLFFATKLFRFTTLAHHRRLAFSHISRLTHTSPGGKIAYVRFRIPGLEKGTAMLALPSKQKLEENDDSQEGDLEMPENKDNPLRCPVRLYEFYLSKCSESVRKRTDLFYLQPERVCDPNSPLWYSDQPLENATLENLLTRIQAVRQVYTGDTEEQNQATSTDESS</sequence>
<dbReference type="InterPro" id="IPR057926">
    <property type="entry name" value="QRICH1_dom"/>
</dbReference>
<name>A0A6P8GM41_CLUHA</name>
<feature type="region of interest" description="Disordered" evidence="8">
    <location>
        <begin position="1503"/>
        <end position="1524"/>
    </location>
</feature>
<feature type="domain" description="TRASH" evidence="9">
    <location>
        <begin position="774"/>
        <end position="810"/>
    </location>
</feature>
<feature type="compositionally biased region" description="Low complexity" evidence="8">
    <location>
        <begin position="737"/>
        <end position="753"/>
    </location>
</feature>
<dbReference type="SMART" id="SM00746">
    <property type="entry name" value="TRASH"/>
    <property type="match status" value="10"/>
</dbReference>
<feature type="compositionally biased region" description="Acidic residues" evidence="8">
    <location>
        <begin position="1165"/>
        <end position="1175"/>
    </location>
</feature>
<dbReference type="SUPFAM" id="SSF57716">
    <property type="entry name" value="Glucocorticoid receptor-like (DNA-binding domain)"/>
    <property type="match status" value="1"/>
</dbReference>
<evidence type="ECO:0000256" key="1">
    <source>
        <dbReference type="ARBA" id="ARBA00022499"/>
    </source>
</evidence>
<feature type="compositionally biased region" description="Acidic residues" evidence="8">
    <location>
        <begin position="1"/>
        <end position="10"/>
    </location>
</feature>
<feature type="domain" description="TRASH" evidence="9">
    <location>
        <begin position="608"/>
        <end position="644"/>
    </location>
</feature>
<feature type="region of interest" description="Disordered" evidence="8">
    <location>
        <begin position="646"/>
        <end position="679"/>
    </location>
</feature>
<dbReference type="Pfam" id="PF25561">
    <property type="entry name" value="QRICH1"/>
    <property type="match status" value="1"/>
</dbReference>
<feature type="compositionally biased region" description="Low complexity" evidence="8">
    <location>
        <begin position="1147"/>
        <end position="1158"/>
    </location>
</feature>
<keyword evidence="6" id="KW-0862">Zinc</keyword>
<evidence type="ECO:0000313" key="11">
    <source>
        <dbReference type="RefSeq" id="XP_031435910.1"/>
    </source>
</evidence>
<evidence type="ECO:0000256" key="7">
    <source>
        <dbReference type="ARBA" id="ARBA00022843"/>
    </source>
</evidence>
<feature type="compositionally biased region" description="Low complexity" evidence="8">
    <location>
        <begin position="1285"/>
        <end position="1295"/>
    </location>
</feature>
<keyword evidence="3" id="KW-0479">Metal-binding</keyword>
<feature type="compositionally biased region" description="Polar residues" evidence="8">
    <location>
        <begin position="99"/>
        <end position="108"/>
    </location>
</feature>
<evidence type="ECO:0000256" key="5">
    <source>
        <dbReference type="ARBA" id="ARBA00022771"/>
    </source>
</evidence>
<keyword evidence="7" id="KW-0832">Ubl conjugation</keyword>
<dbReference type="InterPro" id="IPR010507">
    <property type="entry name" value="Znf_MYM"/>
</dbReference>
<dbReference type="InterPro" id="IPR011017">
    <property type="entry name" value="TRASH_dom"/>
</dbReference>
<evidence type="ECO:0000256" key="3">
    <source>
        <dbReference type="ARBA" id="ARBA00022723"/>
    </source>
</evidence>
<keyword evidence="10" id="KW-1185">Reference proteome</keyword>
<feature type="domain" description="TRASH" evidence="9">
    <location>
        <begin position="904"/>
        <end position="939"/>
    </location>
</feature>
<feature type="compositionally biased region" description="Basic and acidic residues" evidence="8">
    <location>
        <begin position="1063"/>
        <end position="1074"/>
    </location>
</feature>
<feature type="region of interest" description="Disordered" evidence="8">
    <location>
        <begin position="1142"/>
        <end position="1295"/>
    </location>
</feature>
<accession>A0A6P8GM41</accession>
<proteinExistence type="predicted"/>
<evidence type="ECO:0000259" key="9">
    <source>
        <dbReference type="SMART" id="SM00746"/>
    </source>
</evidence>
<keyword evidence="1" id="KW-1017">Isopeptide bond</keyword>
<evidence type="ECO:0000256" key="6">
    <source>
        <dbReference type="ARBA" id="ARBA00022833"/>
    </source>
</evidence>
<dbReference type="OrthoDB" id="10025028at2759"/>
<feature type="region of interest" description="Disordered" evidence="8">
    <location>
        <begin position="701"/>
        <end position="723"/>
    </location>
</feature>
<feature type="domain" description="TRASH" evidence="9">
    <location>
        <begin position="417"/>
        <end position="455"/>
    </location>
</feature>
<feature type="compositionally biased region" description="Basic and acidic residues" evidence="8">
    <location>
        <begin position="167"/>
        <end position="177"/>
    </location>
</feature>
<evidence type="ECO:0000256" key="4">
    <source>
        <dbReference type="ARBA" id="ARBA00022737"/>
    </source>
</evidence>
<feature type="domain" description="TRASH" evidence="9">
    <location>
        <begin position="516"/>
        <end position="555"/>
    </location>
</feature>
<feature type="domain" description="TRASH" evidence="9">
    <location>
        <begin position="474"/>
        <end position="509"/>
    </location>
</feature>
<keyword evidence="4" id="KW-0677">Repeat</keyword>
<feature type="domain" description="TRASH" evidence="9">
    <location>
        <begin position="349"/>
        <end position="385"/>
    </location>
</feature>
<feature type="compositionally biased region" description="Acidic residues" evidence="8">
    <location>
        <begin position="1509"/>
        <end position="1520"/>
    </location>
</feature>
<dbReference type="InterPro" id="IPR051284">
    <property type="entry name" value="ZnF_MYMT-QRICH1"/>
</dbReference>
<organism evidence="10 11">
    <name type="scientific">Clupea harengus</name>
    <name type="common">Atlantic herring</name>
    <dbReference type="NCBI Taxonomy" id="7950"/>
    <lineage>
        <taxon>Eukaryota</taxon>
        <taxon>Metazoa</taxon>
        <taxon>Chordata</taxon>
        <taxon>Craniata</taxon>
        <taxon>Vertebrata</taxon>
        <taxon>Euteleostomi</taxon>
        <taxon>Actinopterygii</taxon>
        <taxon>Neopterygii</taxon>
        <taxon>Teleostei</taxon>
        <taxon>Clupei</taxon>
        <taxon>Clupeiformes</taxon>
        <taxon>Clupeoidei</taxon>
        <taxon>Clupeidae</taxon>
        <taxon>Clupea</taxon>
    </lineage>
</organism>
<dbReference type="RefSeq" id="XP_031435910.1">
    <property type="nucleotide sequence ID" value="XM_031580050.2"/>
</dbReference>
<gene>
    <name evidence="11" type="primary">si:ch211-266o15.1</name>
</gene>
<dbReference type="Pfam" id="PF12012">
    <property type="entry name" value="DUF3504"/>
    <property type="match status" value="1"/>
</dbReference>
<protein>
    <submittedName>
        <fullName evidence="11">Zinc finger MYM-type protein 4 isoform X1</fullName>
    </submittedName>
</protein>
<evidence type="ECO:0000256" key="8">
    <source>
        <dbReference type="SAM" id="MobiDB-lite"/>
    </source>
</evidence>
<feature type="compositionally biased region" description="Pro residues" evidence="8">
    <location>
        <begin position="670"/>
        <end position="679"/>
    </location>
</feature>
<dbReference type="Pfam" id="PF06467">
    <property type="entry name" value="zf-FCS"/>
    <property type="match status" value="1"/>
</dbReference>
<dbReference type="GeneID" id="105899563"/>
<feature type="region of interest" description="Disordered" evidence="8">
    <location>
        <begin position="1"/>
        <end position="228"/>
    </location>
</feature>
<keyword evidence="5" id="KW-0863">Zinc-finger</keyword>
<dbReference type="InterPro" id="IPR021893">
    <property type="entry name" value="ZMYM2-like_C"/>
</dbReference>
<feature type="domain" description="TRASH" evidence="9">
    <location>
        <begin position="561"/>
        <end position="599"/>
    </location>
</feature>
<feature type="region of interest" description="Disordered" evidence="8">
    <location>
        <begin position="736"/>
        <end position="763"/>
    </location>
</feature>